<proteinExistence type="predicted"/>
<organism evidence="1 2">
    <name type="scientific">Rhododendron molle</name>
    <name type="common">Chinese azalea</name>
    <name type="synonym">Azalea mollis</name>
    <dbReference type="NCBI Taxonomy" id="49168"/>
    <lineage>
        <taxon>Eukaryota</taxon>
        <taxon>Viridiplantae</taxon>
        <taxon>Streptophyta</taxon>
        <taxon>Embryophyta</taxon>
        <taxon>Tracheophyta</taxon>
        <taxon>Spermatophyta</taxon>
        <taxon>Magnoliopsida</taxon>
        <taxon>eudicotyledons</taxon>
        <taxon>Gunneridae</taxon>
        <taxon>Pentapetalae</taxon>
        <taxon>asterids</taxon>
        <taxon>Ericales</taxon>
        <taxon>Ericaceae</taxon>
        <taxon>Ericoideae</taxon>
        <taxon>Rhodoreae</taxon>
        <taxon>Rhododendron</taxon>
    </lineage>
</organism>
<evidence type="ECO:0000313" key="2">
    <source>
        <dbReference type="Proteomes" id="UP001062846"/>
    </source>
</evidence>
<reference evidence="1" key="1">
    <citation type="submission" date="2022-02" db="EMBL/GenBank/DDBJ databases">
        <title>Plant Genome Project.</title>
        <authorList>
            <person name="Zhang R.-G."/>
        </authorList>
    </citation>
    <scope>NUCLEOTIDE SEQUENCE</scope>
    <source>
        <strain evidence="1">AT1</strain>
    </source>
</reference>
<sequence>MVEVEDPHPSETTLGLGPFGEPILVPGGVGASGKAHMSIGVRAGTSTQDVGSAPNSTPTSVTWRERSTTCQQPWNETSTSATHLHLGIKTPFQKTHVF</sequence>
<dbReference type="Proteomes" id="UP001062846">
    <property type="component" value="Chromosome 8"/>
</dbReference>
<gene>
    <name evidence="1" type="ORF">RHMOL_Rhmol08G0159600</name>
</gene>
<keyword evidence="2" id="KW-1185">Reference proteome</keyword>
<comment type="caution">
    <text evidence="1">The sequence shown here is derived from an EMBL/GenBank/DDBJ whole genome shotgun (WGS) entry which is preliminary data.</text>
</comment>
<dbReference type="EMBL" id="CM046395">
    <property type="protein sequence ID" value="KAI8542704.1"/>
    <property type="molecule type" value="Genomic_DNA"/>
</dbReference>
<name>A0ACC0MQ08_RHOML</name>
<accession>A0ACC0MQ08</accession>
<protein>
    <submittedName>
        <fullName evidence="1">Uncharacterized protein</fullName>
    </submittedName>
</protein>
<evidence type="ECO:0000313" key="1">
    <source>
        <dbReference type="EMBL" id="KAI8542704.1"/>
    </source>
</evidence>